<proteinExistence type="predicted"/>
<name>K0SC36_THAOC</name>
<dbReference type="AlphaFoldDB" id="K0SC36"/>
<sequence>MMVMIVVFRAPFFGVQVHEVGQRLIRRRRRRRPRRQLLVDVVVQQLPADLPPLASTADWQVKDRRSQYASNHAVLQFPLNEESGWQWRPSRFQKYQNQGLTLKRLNGEPSSVGSLQYGGGVLGSGACGLRYRPTTPTSGSTESPRREAEELLRSPGKQFLAGVSVIASLGSDIIVPGTGRRDQRRRPTTQLTILALPLAL</sequence>
<accession>K0SC36</accession>
<evidence type="ECO:0000313" key="2">
    <source>
        <dbReference type="Proteomes" id="UP000266841"/>
    </source>
</evidence>
<evidence type="ECO:0000313" key="1">
    <source>
        <dbReference type="EMBL" id="EJK63648.1"/>
    </source>
</evidence>
<gene>
    <name evidence="1" type="ORF">THAOC_15680</name>
</gene>
<keyword evidence="2" id="KW-1185">Reference proteome</keyword>
<comment type="caution">
    <text evidence="1">The sequence shown here is derived from an EMBL/GenBank/DDBJ whole genome shotgun (WGS) entry which is preliminary data.</text>
</comment>
<protein>
    <submittedName>
        <fullName evidence="1">Uncharacterized protein</fullName>
    </submittedName>
</protein>
<reference evidence="1 2" key="1">
    <citation type="journal article" date="2012" name="Genome Biol.">
        <title>Genome and low-iron response of an oceanic diatom adapted to chronic iron limitation.</title>
        <authorList>
            <person name="Lommer M."/>
            <person name="Specht M."/>
            <person name="Roy A.S."/>
            <person name="Kraemer L."/>
            <person name="Andreson R."/>
            <person name="Gutowska M.A."/>
            <person name="Wolf J."/>
            <person name="Bergner S.V."/>
            <person name="Schilhabel M.B."/>
            <person name="Klostermeier U.C."/>
            <person name="Beiko R.G."/>
            <person name="Rosenstiel P."/>
            <person name="Hippler M."/>
            <person name="Laroche J."/>
        </authorList>
    </citation>
    <scope>NUCLEOTIDE SEQUENCE [LARGE SCALE GENOMIC DNA]</scope>
    <source>
        <strain evidence="1 2">CCMP1005</strain>
    </source>
</reference>
<organism evidence="1 2">
    <name type="scientific">Thalassiosira oceanica</name>
    <name type="common">Marine diatom</name>
    <dbReference type="NCBI Taxonomy" id="159749"/>
    <lineage>
        <taxon>Eukaryota</taxon>
        <taxon>Sar</taxon>
        <taxon>Stramenopiles</taxon>
        <taxon>Ochrophyta</taxon>
        <taxon>Bacillariophyta</taxon>
        <taxon>Coscinodiscophyceae</taxon>
        <taxon>Thalassiosirophycidae</taxon>
        <taxon>Thalassiosirales</taxon>
        <taxon>Thalassiosiraceae</taxon>
        <taxon>Thalassiosira</taxon>
    </lineage>
</organism>
<dbReference type="EMBL" id="AGNL01018099">
    <property type="protein sequence ID" value="EJK63648.1"/>
    <property type="molecule type" value="Genomic_DNA"/>
</dbReference>
<dbReference type="Proteomes" id="UP000266841">
    <property type="component" value="Unassembled WGS sequence"/>
</dbReference>